<sequence>MRQRPGVLDSHARDDHNDRGDGTTGPSLAGGIMALKDTLLRIFTWWNGQTMSLALYTARSGQFVGSDELGNKYYKALGPLIDRSVGPERRWVVYNGYADASRVPPGWRAWLCHNGDVAPSEEDYQPREWQKAHEENLTGTAAAYRPKGSQLSWGQRPAATGDYVPWTPAE</sequence>
<dbReference type="PANTHER" id="PTHR12910">
    <property type="entry name" value="NADH-UBIQUINONE OXIDOREDUCTASE SUBUNIT B17.2"/>
    <property type="match status" value="1"/>
</dbReference>
<feature type="region of interest" description="Disordered" evidence="1">
    <location>
        <begin position="1"/>
        <end position="27"/>
    </location>
</feature>
<reference evidence="3" key="1">
    <citation type="submission" date="2017-10" db="EMBL/GenBank/DDBJ databases">
        <authorList>
            <person name="Regsiter A."/>
            <person name="William W."/>
        </authorList>
    </citation>
    <scope>NUCLEOTIDE SEQUENCE [LARGE SCALE GENOMIC DNA]</scope>
</reference>
<protein>
    <submittedName>
        <fullName evidence="2">NADH:ubiquinone oxidoreductase 17.2 kD subunit</fullName>
    </submittedName>
</protein>
<dbReference type="AlphaFoldDB" id="A0A2N9AWF8"/>
<dbReference type="InterPro" id="IPR007763">
    <property type="entry name" value="NDUFA12"/>
</dbReference>
<feature type="compositionally biased region" description="Basic and acidic residues" evidence="1">
    <location>
        <begin position="10"/>
        <end position="21"/>
    </location>
</feature>
<dbReference type="NCBIfam" id="NF006040">
    <property type="entry name" value="PRK08183.1"/>
    <property type="match status" value="1"/>
</dbReference>
<accession>A0A2N9AWF8</accession>
<organism evidence="2 3">
    <name type="scientific">Methylorubrum extorquens</name>
    <name type="common">Methylobacterium dichloromethanicum</name>
    <name type="synonym">Methylobacterium extorquens</name>
    <dbReference type="NCBI Taxonomy" id="408"/>
    <lineage>
        <taxon>Bacteria</taxon>
        <taxon>Pseudomonadati</taxon>
        <taxon>Pseudomonadota</taxon>
        <taxon>Alphaproteobacteria</taxon>
        <taxon>Hyphomicrobiales</taxon>
        <taxon>Methylobacteriaceae</taxon>
        <taxon>Methylorubrum</taxon>
    </lineage>
</organism>
<dbReference type="GO" id="GO:0045271">
    <property type="term" value="C:respiratory chain complex I"/>
    <property type="evidence" value="ECO:0007669"/>
    <property type="project" value="InterPro"/>
</dbReference>
<dbReference type="Proteomes" id="UP000233769">
    <property type="component" value="Chromosome tk0001"/>
</dbReference>
<dbReference type="PANTHER" id="PTHR12910:SF2">
    <property type="entry name" value="NADH DEHYDROGENASE [UBIQUINONE] 1 ALPHA SUBCOMPLEX SUBUNIT 12"/>
    <property type="match status" value="1"/>
</dbReference>
<gene>
    <name evidence="2" type="ORF">TK0001_5069</name>
</gene>
<evidence type="ECO:0000313" key="2">
    <source>
        <dbReference type="EMBL" id="SOR31654.1"/>
    </source>
</evidence>
<evidence type="ECO:0000256" key="1">
    <source>
        <dbReference type="SAM" id="MobiDB-lite"/>
    </source>
</evidence>
<evidence type="ECO:0000313" key="3">
    <source>
        <dbReference type="Proteomes" id="UP000233769"/>
    </source>
</evidence>
<dbReference type="Pfam" id="PF05071">
    <property type="entry name" value="NDUFA12"/>
    <property type="match status" value="1"/>
</dbReference>
<dbReference type="EMBL" id="LT962688">
    <property type="protein sequence ID" value="SOR31654.1"/>
    <property type="molecule type" value="Genomic_DNA"/>
</dbReference>
<feature type="region of interest" description="Disordered" evidence="1">
    <location>
        <begin position="147"/>
        <end position="170"/>
    </location>
</feature>
<keyword evidence="2" id="KW-0830">Ubiquinone</keyword>
<dbReference type="GO" id="GO:0006979">
    <property type="term" value="P:response to oxidative stress"/>
    <property type="evidence" value="ECO:0007669"/>
    <property type="project" value="TreeGrafter"/>
</dbReference>
<proteinExistence type="predicted"/>
<name>A0A2N9AWF8_METEX</name>